<sequence>MPLVFMCWQTCTVFDASRVTTDTVRDKASRHTPAQRWRGWTLDGMRQKLVQSTDAGTWCAPRAKVAAQAARQKMHTAEGTEAIDWTVLGDVAGKGRPPLYPLQKHDVVARWTDAVNGFSPAEKQHKRRPAQSPQWLQRFQMVLSPPMLDPTKR</sequence>
<name>A0ACC1QCT4_9HYPO</name>
<comment type="caution">
    <text evidence="1">The sequence shown here is derived from an EMBL/GenBank/DDBJ whole genome shotgun (WGS) entry which is preliminary data.</text>
</comment>
<dbReference type="Proteomes" id="UP001148737">
    <property type="component" value="Unassembled WGS sequence"/>
</dbReference>
<keyword evidence="2" id="KW-1185">Reference proteome</keyword>
<dbReference type="EMBL" id="JANAKD010002720">
    <property type="protein sequence ID" value="KAJ3473021.1"/>
    <property type="molecule type" value="Genomic_DNA"/>
</dbReference>
<organism evidence="1 2">
    <name type="scientific">Lecanicillium saksenae</name>
    <dbReference type="NCBI Taxonomy" id="468837"/>
    <lineage>
        <taxon>Eukaryota</taxon>
        <taxon>Fungi</taxon>
        <taxon>Dikarya</taxon>
        <taxon>Ascomycota</taxon>
        <taxon>Pezizomycotina</taxon>
        <taxon>Sordariomycetes</taxon>
        <taxon>Hypocreomycetidae</taxon>
        <taxon>Hypocreales</taxon>
        <taxon>Cordycipitaceae</taxon>
        <taxon>Lecanicillium</taxon>
    </lineage>
</organism>
<gene>
    <name evidence="1" type="ORF">NLG97_g10567</name>
</gene>
<accession>A0ACC1QCT4</accession>
<reference evidence="1" key="1">
    <citation type="submission" date="2022-07" db="EMBL/GenBank/DDBJ databases">
        <title>Genome Sequence of Lecanicillium saksenae.</title>
        <authorList>
            <person name="Buettner E."/>
        </authorList>
    </citation>
    <scope>NUCLEOTIDE SEQUENCE</scope>
    <source>
        <strain evidence="1">VT-O1</strain>
    </source>
</reference>
<evidence type="ECO:0000313" key="1">
    <source>
        <dbReference type="EMBL" id="KAJ3473021.1"/>
    </source>
</evidence>
<evidence type="ECO:0000313" key="2">
    <source>
        <dbReference type="Proteomes" id="UP001148737"/>
    </source>
</evidence>
<protein>
    <submittedName>
        <fullName evidence="1">Uncharacterized protein</fullName>
    </submittedName>
</protein>
<proteinExistence type="predicted"/>